<evidence type="ECO:0000256" key="3">
    <source>
        <dbReference type="ARBA" id="ARBA00022679"/>
    </source>
</evidence>
<feature type="compositionally biased region" description="Acidic residues" evidence="7">
    <location>
        <begin position="197"/>
        <end position="206"/>
    </location>
</feature>
<dbReference type="GO" id="GO:0032259">
    <property type="term" value="P:methylation"/>
    <property type="evidence" value="ECO:0007669"/>
    <property type="project" value="UniProtKB-KW"/>
</dbReference>
<keyword evidence="9" id="KW-1185">Reference proteome</keyword>
<feature type="compositionally biased region" description="Low complexity" evidence="7">
    <location>
        <begin position="267"/>
        <end position="298"/>
    </location>
</feature>
<feature type="compositionally biased region" description="Polar residues" evidence="7">
    <location>
        <begin position="149"/>
        <end position="159"/>
    </location>
</feature>
<dbReference type="AlphaFoldDB" id="A0AAV6H6B9"/>
<evidence type="ECO:0000256" key="1">
    <source>
        <dbReference type="ARBA" id="ARBA00004123"/>
    </source>
</evidence>
<dbReference type="Proteomes" id="UP000823561">
    <property type="component" value="Chromosome 5"/>
</dbReference>
<sequence>MRPNSPDAPHPAPLRPPWPPLPFLPRFDPSVPPPGYVPPLQLQHQATVESVLARVAAELKAIVRKDILRRMVEGVAFQAFDLWWEEKVKSTKASAPVAKPPVSSREDAMTREDAVARQDVVALGVVLGLGALRLPSFKVKRKKRPGVTSEPQTKRTCPSLSEEEEAEPERADMREESTDVREESAAAGILEPLALDSEAEEDEREEDSGKVEDCPAVSEDEVDRRELGSFSKYGDDDDDDDDEGENTEVRRSPPNREKDKHPDYEVISLSSSSSYYDNTSTSISSDYISSSTDSTDSSMWSGGAVHLLEGAAEREEEEEEMEEEEEEEEEREAWLSSSNREGTGSAGVHVVPSPWSPWEMERPPPTPRAPASTDERLEQRLEQALLACEDIRLDEDHLDEDHLQLRACLEGVAIPDPALCLSPGELTCPLSPSYGEVSEDLDTGSELDAVTLETLEDCGTLRPPTPTGSVSDSDASDLQLSPPAALEERESPTPLARLDTAEGLGGSPSYPVPTPLPSSYPLYEDIPRTPGNYSSSVQRSRRPSAALTPDQGLAVCPASLPPHPARGRPRPWAESPGSLPHPASAFEFSEYRMHLREPWHGDHLASEPIRPGVPRLPWPAMGPAIQRALRRCTPRTSPPWGENRPTLEELESVGLVRLYPRHRAGRGHIKRRRRRGDRSPSRLRLCRRSHREERSALHAVWRSGVDDQEIGHLKRSYESMKLLRLG</sequence>
<evidence type="ECO:0000313" key="9">
    <source>
        <dbReference type="Proteomes" id="UP000823561"/>
    </source>
</evidence>
<keyword evidence="6" id="KW-0539">Nucleus</keyword>
<evidence type="ECO:0000256" key="7">
    <source>
        <dbReference type="SAM" id="MobiDB-lite"/>
    </source>
</evidence>
<feature type="region of interest" description="Disordered" evidence="7">
    <location>
        <begin position="140"/>
        <end position="375"/>
    </location>
</feature>
<evidence type="ECO:0000256" key="4">
    <source>
        <dbReference type="ARBA" id="ARBA00022691"/>
    </source>
</evidence>
<feature type="region of interest" description="Disordered" evidence="7">
    <location>
        <begin position="455"/>
        <end position="548"/>
    </location>
</feature>
<comment type="caution">
    <text evidence="8">The sequence shown here is derived from an EMBL/GenBank/DDBJ whole genome shotgun (WGS) entry which is preliminary data.</text>
</comment>
<dbReference type="GO" id="GO:0042800">
    <property type="term" value="F:histone H3K4 methyltransferase activity"/>
    <property type="evidence" value="ECO:0007669"/>
    <property type="project" value="InterPro"/>
</dbReference>
<dbReference type="PANTHER" id="PTHR45814:SF1">
    <property type="entry name" value="HISTONE-LYSINE N-METHYLTRANSFERASE SETD1B"/>
    <property type="match status" value="1"/>
</dbReference>
<protein>
    <submittedName>
        <fullName evidence="8">Uncharacterized protein</fullName>
    </submittedName>
</protein>
<feature type="compositionally biased region" description="Acidic residues" evidence="7">
    <location>
        <begin position="235"/>
        <end position="246"/>
    </location>
</feature>
<feature type="compositionally biased region" description="Basic and acidic residues" evidence="7">
    <location>
        <begin position="168"/>
        <end position="184"/>
    </location>
</feature>
<name>A0AAV6H6B9_9TELE</name>
<accession>A0AAV6H6B9</accession>
<feature type="compositionally biased region" description="Basic and acidic residues" evidence="7">
    <location>
        <begin position="247"/>
        <end position="264"/>
    </location>
</feature>
<feature type="compositionally biased region" description="Polar residues" evidence="7">
    <location>
        <begin position="467"/>
        <end position="479"/>
    </location>
</feature>
<comment type="subcellular location">
    <subcellularLocation>
        <location evidence="1">Nucleus</location>
    </subcellularLocation>
</comment>
<evidence type="ECO:0000256" key="2">
    <source>
        <dbReference type="ARBA" id="ARBA00022603"/>
    </source>
</evidence>
<dbReference type="GO" id="GO:0048188">
    <property type="term" value="C:Set1C/COMPASS complex"/>
    <property type="evidence" value="ECO:0007669"/>
    <property type="project" value="TreeGrafter"/>
</dbReference>
<evidence type="ECO:0000313" key="8">
    <source>
        <dbReference type="EMBL" id="KAG5281600.1"/>
    </source>
</evidence>
<proteinExistence type="predicted"/>
<reference evidence="8" key="1">
    <citation type="submission" date="2020-10" db="EMBL/GenBank/DDBJ databases">
        <title>Chromosome-scale genome assembly of the Allis shad, Alosa alosa.</title>
        <authorList>
            <person name="Margot Z."/>
            <person name="Christophe K."/>
            <person name="Cabau C."/>
            <person name="Louis A."/>
            <person name="Berthelot C."/>
            <person name="Parey E."/>
            <person name="Roest Crollius H."/>
            <person name="Montfort J."/>
            <person name="Robinson-Rechavi M."/>
            <person name="Bucao C."/>
            <person name="Bouchez O."/>
            <person name="Gislard M."/>
            <person name="Lluch J."/>
            <person name="Milhes M."/>
            <person name="Lampietro C."/>
            <person name="Lopez Roques C."/>
            <person name="Donnadieu C."/>
            <person name="Braasch I."/>
            <person name="Desvignes T."/>
            <person name="Postlethwait J."/>
            <person name="Bobe J."/>
            <person name="Guiguen Y."/>
        </authorList>
    </citation>
    <scope>NUCLEOTIDE SEQUENCE</scope>
    <source>
        <strain evidence="8">M-15738</strain>
        <tissue evidence="8">Blood</tissue>
    </source>
</reference>
<dbReference type="PANTHER" id="PTHR45814">
    <property type="entry name" value="HISTONE-LYSINE N-METHYLTRANSFERASE SETD1"/>
    <property type="match status" value="1"/>
</dbReference>
<organism evidence="8 9">
    <name type="scientific">Alosa alosa</name>
    <name type="common">allis shad</name>
    <dbReference type="NCBI Taxonomy" id="278164"/>
    <lineage>
        <taxon>Eukaryota</taxon>
        <taxon>Metazoa</taxon>
        <taxon>Chordata</taxon>
        <taxon>Craniata</taxon>
        <taxon>Vertebrata</taxon>
        <taxon>Euteleostomi</taxon>
        <taxon>Actinopterygii</taxon>
        <taxon>Neopterygii</taxon>
        <taxon>Teleostei</taxon>
        <taxon>Clupei</taxon>
        <taxon>Clupeiformes</taxon>
        <taxon>Clupeoidei</taxon>
        <taxon>Clupeidae</taxon>
        <taxon>Alosa</taxon>
    </lineage>
</organism>
<dbReference type="EMBL" id="JADWDJ010000005">
    <property type="protein sequence ID" value="KAG5281600.1"/>
    <property type="molecule type" value="Genomic_DNA"/>
</dbReference>
<keyword evidence="2" id="KW-0489">Methyltransferase</keyword>
<evidence type="ECO:0000256" key="6">
    <source>
        <dbReference type="ARBA" id="ARBA00023242"/>
    </source>
</evidence>
<keyword evidence="4" id="KW-0949">S-adenosyl-L-methionine</keyword>
<evidence type="ECO:0000256" key="5">
    <source>
        <dbReference type="ARBA" id="ARBA00022853"/>
    </source>
</evidence>
<dbReference type="InterPro" id="IPR044570">
    <property type="entry name" value="Set1-like"/>
</dbReference>
<feature type="compositionally biased region" description="Acidic residues" evidence="7">
    <location>
        <begin position="314"/>
        <end position="331"/>
    </location>
</feature>
<keyword evidence="3" id="KW-0808">Transferase</keyword>
<keyword evidence="5" id="KW-0156">Chromatin regulator</keyword>
<gene>
    <name evidence="8" type="ORF">AALO_G00074180</name>
</gene>